<keyword evidence="2 5" id="KW-0238">DNA-binding</keyword>
<evidence type="ECO:0000256" key="3">
    <source>
        <dbReference type="ARBA" id="ARBA00023163"/>
    </source>
</evidence>
<evidence type="ECO:0000259" key="4">
    <source>
        <dbReference type="PROSITE" id="PS50987"/>
    </source>
</evidence>
<sequence>MELIRHTSRNRETYQIKMESSLLWECALGIAAITNTSLHHTLEKPMEDWEEIKDSLPQALLEELEFVQENNTWKALLQLLHQKSFSDLTMFTTYINHLSAQTLKFICLPFLGSDFQQIRCDASSMEREAIYEMQELTKDNPFFPQYIEFISLGDASILKSHLIAVMTGWYEAVIQAQEEDVERILQLDLKDKQRMQEKMTAEELVEWATGGVSYQPEPRVNSVLLIPQYTYRPWNIEADIEETKVFYYPIANESINPSDQYMPNYSLLLRYKALGDETRMRMIKLLNEKDCSLQEITNHLNMGKTTAHHHLKILRSAKLVETKAAQYSLKRQALKWLNDEMSSYLSR</sequence>
<accession>A0ABU0AMS6</accession>
<dbReference type="Proteomes" id="UP001238088">
    <property type="component" value="Unassembled WGS sequence"/>
</dbReference>
<reference evidence="5 6" key="1">
    <citation type="submission" date="2023-07" db="EMBL/GenBank/DDBJ databases">
        <title>Genomic Encyclopedia of Type Strains, Phase IV (KMG-IV): sequencing the most valuable type-strain genomes for metagenomic binning, comparative biology and taxonomic classification.</title>
        <authorList>
            <person name="Goeker M."/>
        </authorList>
    </citation>
    <scope>NUCLEOTIDE SEQUENCE [LARGE SCALE GENOMIC DNA]</scope>
    <source>
        <strain evidence="5 6">DSM 23494</strain>
    </source>
</reference>
<evidence type="ECO:0000313" key="5">
    <source>
        <dbReference type="EMBL" id="MDQ0271355.1"/>
    </source>
</evidence>
<dbReference type="GO" id="GO:0003677">
    <property type="term" value="F:DNA binding"/>
    <property type="evidence" value="ECO:0007669"/>
    <property type="project" value="UniProtKB-KW"/>
</dbReference>
<dbReference type="PROSITE" id="PS50987">
    <property type="entry name" value="HTH_ARSR_2"/>
    <property type="match status" value="1"/>
</dbReference>
<organism evidence="5 6">
    <name type="scientific">Cytobacillus purgationiresistens</name>
    <dbReference type="NCBI Taxonomy" id="863449"/>
    <lineage>
        <taxon>Bacteria</taxon>
        <taxon>Bacillati</taxon>
        <taxon>Bacillota</taxon>
        <taxon>Bacilli</taxon>
        <taxon>Bacillales</taxon>
        <taxon>Bacillaceae</taxon>
        <taxon>Cytobacillus</taxon>
    </lineage>
</organism>
<dbReference type="Gene3D" id="1.10.10.10">
    <property type="entry name" value="Winged helix-like DNA-binding domain superfamily/Winged helix DNA-binding domain"/>
    <property type="match status" value="1"/>
</dbReference>
<keyword evidence="6" id="KW-1185">Reference proteome</keyword>
<dbReference type="Pfam" id="PF01022">
    <property type="entry name" value="HTH_5"/>
    <property type="match status" value="1"/>
</dbReference>
<dbReference type="SUPFAM" id="SSF46785">
    <property type="entry name" value="Winged helix' DNA-binding domain"/>
    <property type="match status" value="1"/>
</dbReference>
<dbReference type="InterPro" id="IPR001845">
    <property type="entry name" value="HTH_ArsR_DNA-bd_dom"/>
</dbReference>
<dbReference type="EMBL" id="JAUSUB010000014">
    <property type="protein sequence ID" value="MDQ0271355.1"/>
    <property type="molecule type" value="Genomic_DNA"/>
</dbReference>
<name>A0ABU0AMS6_9BACI</name>
<keyword evidence="3" id="KW-0804">Transcription</keyword>
<dbReference type="InterPro" id="IPR036390">
    <property type="entry name" value="WH_DNA-bd_sf"/>
</dbReference>
<comment type="caution">
    <text evidence="5">The sequence shown here is derived from an EMBL/GenBank/DDBJ whole genome shotgun (WGS) entry which is preliminary data.</text>
</comment>
<dbReference type="RefSeq" id="WP_307476432.1">
    <property type="nucleotide sequence ID" value="NZ_JAUSUB010000014.1"/>
</dbReference>
<dbReference type="InterPro" id="IPR036388">
    <property type="entry name" value="WH-like_DNA-bd_sf"/>
</dbReference>
<evidence type="ECO:0000256" key="2">
    <source>
        <dbReference type="ARBA" id="ARBA00023125"/>
    </source>
</evidence>
<evidence type="ECO:0000313" key="6">
    <source>
        <dbReference type="Proteomes" id="UP001238088"/>
    </source>
</evidence>
<feature type="domain" description="HTH arsR-type" evidence="4">
    <location>
        <begin position="259"/>
        <end position="347"/>
    </location>
</feature>
<protein>
    <submittedName>
        <fullName evidence="5">DNA-binding protein YlxM (UPF0122 family)</fullName>
    </submittedName>
</protein>
<dbReference type="PANTHER" id="PTHR33154">
    <property type="entry name" value="TRANSCRIPTIONAL REGULATOR, ARSR FAMILY"/>
    <property type="match status" value="1"/>
</dbReference>
<dbReference type="CDD" id="cd00090">
    <property type="entry name" value="HTH_ARSR"/>
    <property type="match status" value="1"/>
</dbReference>
<evidence type="ECO:0000256" key="1">
    <source>
        <dbReference type="ARBA" id="ARBA00023015"/>
    </source>
</evidence>
<dbReference type="InterPro" id="IPR011991">
    <property type="entry name" value="ArsR-like_HTH"/>
</dbReference>
<dbReference type="InterPro" id="IPR051081">
    <property type="entry name" value="HTH_MetalResp_TranReg"/>
</dbReference>
<proteinExistence type="predicted"/>
<gene>
    <name evidence="5" type="ORF">J2S17_003243</name>
</gene>
<keyword evidence="1" id="KW-0805">Transcription regulation</keyword>
<dbReference type="PANTHER" id="PTHR33154:SF18">
    <property type="entry name" value="ARSENICAL RESISTANCE OPERON REPRESSOR"/>
    <property type="match status" value="1"/>
</dbReference>
<dbReference type="PRINTS" id="PR00778">
    <property type="entry name" value="HTHARSR"/>
</dbReference>
<dbReference type="SMART" id="SM00418">
    <property type="entry name" value="HTH_ARSR"/>
    <property type="match status" value="1"/>
</dbReference>